<keyword evidence="1" id="KW-0378">Hydrolase</keyword>
<dbReference type="InterPro" id="IPR023198">
    <property type="entry name" value="PGP-like_dom2"/>
</dbReference>
<dbReference type="PANTHER" id="PTHR43434:SF26">
    <property type="entry name" value="PYROPHOSPHATASE PPAX"/>
    <property type="match status" value="1"/>
</dbReference>
<dbReference type="GO" id="GO:0005829">
    <property type="term" value="C:cytosol"/>
    <property type="evidence" value="ECO:0007669"/>
    <property type="project" value="TreeGrafter"/>
</dbReference>
<proteinExistence type="predicted"/>
<dbReference type="GO" id="GO:0006281">
    <property type="term" value="P:DNA repair"/>
    <property type="evidence" value="ECO:0007669"/>
    <property type="project" value="TreeGrafter"/>
</dbReference>
<dbReference type="Pfam" id="PF13419">
    <property type="entry name" value="HAD_2"/>
    <property type="match status" value="1"/>
</dbReference>
<evidence type="ECO:0000313" key="3">
    <source>
        <dbReference type="Proteomes" id="UP000266391"/>
    </source>
</evidence>
<accession>A0A396AHC9</accession>
<dbReference type="InterPro" id="IPR050155">
    <property type="entry name" value="HAD-like_hydrolase_sf"/>
</dbReference>
<dbReference type="AlphaFoldDB" id="A0A396AHC9"/>
<dbReference type="Gene3D" id="3.40.50.1000">
    <property type="entry name" value="HAD superfamily/HAD-like"/>
    <property type="match status" value="1"/>
</dbReference>
<dbReference type="GO" id="GO:0008967">
    <property type="term" value="F:phosphoglycolate phosphatase activity"/>
    <property type="evidence" value="ECO:0007669"/>
    <property type="project" value="TreeGrafter"/>
</dbReference>
<dbReference type="NCBIfam" id="TIGR01549">
    <property type="entry name" value="HAD-SF-IA-v1"/>
    <property type="match status" value="1"/>
</dbReference>
<dbReference type="EMBL" id="QRHP01000001">
    <property type="protein sequence ID" value="RHF87317.1"/>
    <property type="molecule type" value="Genomic_DNA"/>
</dbReference>
<sequence length="215" mass="24739">MSYTHIVFDIDGTLIDSNYVSLLSLQQAIKLYTGNTLDLQKLSFSIGLPASNVFKVLGITDIKYVEGLWDECYQQYITKILPFPGIKEVLEILVQNKYTLGIITSKTRSEYQKEFELMQISKYFQYSICLDECISAKPSPEPLYTYMKQTKVLAENILYIGDTYADMQCAQSASVDFALAHWDATQSELIAKYYLENPCDLLKILEVKYEDRNYL</sequence>
<evidence type="ECO:0000313" key="2">
    <source>
        <dbReference type="EMBL" id="RHF87317.1"/>
    </source>
</evidence>
<name>A0A396AHC9_9FIRM</name>
<dbReference type="RefSeq" id="WP_118091996.1">
    <property type="nucleotide sequence ID" value="NZ_QRHP01000001.1"/>
</dbReference>
<evidence type="ECO:0000313" key="4">
    <source>
        <dbReference type="Proteomes" id="UP000283701"/>
    </source>
</evidence>
<gene>
    <name evidence="2" type="ORF">DW654_00660</name>
    <name evidence="1" type="ORF">DW813_02775</name>
</gene>
<dbReference type="SUPFAM" id="SSF56784">
    <property type="entry name" value="HAD-like"/>
    <property type="match status" value="1"/>
</dbReference>
<dbReference type="SFLD" id="SFLDS00003">
    <property type="entry name" value="Haloacid_Dehalogenase"/>
    <property type="match status" value="1"/>
</dbReference>
<dbReference type="InterPro" id="IPR041492">
    <property type="entry name" value="HAD_2"/>
</dbReference>
<comment type="caution">
    <text evidence="1">The sequence shown here is derived from an EMBL/GenBank/DDBJ whole genome shotgun (WGS) entry which is preliminary data.</text>
</comment>
<dbReference type="InterPro" id="IPR036412">
    <property type="entry name" value="HAD-like_sf"/>
</dbReference>
<reference evidence="3 4" key="1">
    <citation type="submission" date="2018-08" db="EMBL/GenBank/DDBJ databases">
        <title>A genome reference for cultivated species of the human gut microbiota.</title>
        <authorList>
            <person name="Zou Y."/>
            <person name="Xue W."/>
            <person name="Luo G."/>
        </authorList>
    </citation>
    <scope>NUCLEOTIDE SEQUENCE [LARGE SCALE GENOMIC DNA]</scope>
    <source>
        <strain evidence="2 4">AM23-23AC</strain>
        <strain evidence="1 3">AM32-8LB</strain>
    </source>
</reference>
<dbReference type="InterPro" id="IPR006439">
    <property type="entry name" value="HAD-SF_hydro_IA"/>
</dbReference>
<organism evidence="1 3">
    <name type="scientific">Roseburia inulinivorans</name>
    <dbReference type="NCBI Taxonomy" id="360807"/>
    <lineage>
        <taxon>Bacteria</taxon>
        <taxon>Bacillati</taxon>
        <taxon>Bacillota</taxon>
        <taxon>Clostridia</taxon>
        <taxon>Lachnospirales</taxon>
        <taxon>Lachnospiraceae</taxon>
        <taxon>Roseburia</taxon>
    </lineage>
</organism>
<dbReference type="Gene3D" id="1.10.150.240">
    <property type="entry name" value="Putative phosphatase, domain 2"/>
    <property type="match status" value="1"/>
</dbReference>
<dbReference type="EMBL" id="QSIQ01000002">
    <property type="protein sequence ID" value="RHD05869.1"/>
    <property type="molecule type" value="Genomic_DNA"/>
</dbReference>
<dbReference type="InterPro" id="IPR023214">
    <property type="entry name" value="HAD_sf"/>
</dbReference>
<evidence type="ECO:0000313" key="1">
    <source>
        <dbReference type="EMBL" id="RHD05869.1"/>
    </source>
</evidence>
<dbReference type="SFLD" id="SFLDG01129">
    <property type="entry name" value="C1.5:_HAD__Beta-PGM__Phosphata"/>
    <property type="match status" value="1"/>
</dbReference>
<dbReference type="Proteomes" id="UP000266391">
    <property type="component" value="Unassembled WGS sequence"/>
</dbReference>
<dbReference type="PANTHER" id="PTHR43434">
    <property type="entry name" value="PHOSPHOGLYCOLATE PHOSPHATASE"/>
    <property type="match status" value="1"/>
</dbReference>
<dbReference type="Proteomes" id="UP000283701">
    <property type="component" value="Unassembled WGS sequence"/>
</dbReference>
<protein>
    <submittedName>
        <fullName evidence="1">HAD family hydrolase</fullName>
    </submittedName>
</protein>